<dbReference type="GO" id="GO:0003677">
    <property type="term" value="F:DNA binding"/>
    <property type="evidence" value="ECO:0007669"/>
    <property type="project" value="UniProtKB-KW"/>
</dbReference>
<reference evidence="5 6" key="1">
    <citation type="journal article" date="2016" name="Nat. Commun.">
        <title>Thousands of microbial genomes shed light on interconnected biogeochemical processes in an aquifer system.</title>
        <authorList>
            <person name="Anantharaman K."/>
            <person name="Brown C.T."/>
            <person name="Hug L.A."/>
            <person name="Sharon I."/>
            <person name="Castelle C.J."/>
            <person name="Probst A.J."/>
            <person name="Thomas B.C."/>
            <person name="Singh A."/>
            <person name="Wilkins M.J."/>
            <person name="Karaoz U."/>
            <person name="Brodie E.L."/>
            <person name="Williams K.H."/>
            <person name="Hubbard S.S."/>
            <person name="Banfield J.F."/>
        </authorList>
    </citation>
    <scope>NUCLEOTIDE SEQUENCE [LARGE SCALE GENOMIC DNA]</scope>
</reference>
<dbReference type="PRINTS" id="PR00778">
    <property type="entry name" value="HTHARSR"/>
</dbReference>
<keyword evidence="3" id="KW-0804">Transcription</keyword>
<evidence type="ECO:0000256" key="1">
    <source>
        <dbReference type="ARBA" id="ARBA00023015"/>
    </source>
</evidence>
<evidence type="ECO:0000259" key="4">
    <source>
        <dbReference type="PROSITE" id="PS50987"/>
    </source>
</evidence>
<evidence type="ECO:0000313" key="5">
    <source>
        <dbReference type="EMBL" id="OGL82838.1"/>
    </source>
</evidence>
<dbReference type="Proteomes" id="UP000176846">
    <property type="component" value="Unassembled WGS sequence"/>
</dbReference>
<dbReference type="SUPFAM" id="SSF46785">
    <property type="entry name" value="Winged helix' DNA-binding domain"/>
    <property type="match status" value="1"/>
</dbReference>
<organism evidence="5 6">
    <name type="scientific">Candidatus Uhrbacteria bacterium RIFCSPLOWO2_01_FULL_47_25</name>
    <dbReference type="NCBI Taxonomy" id="1802402"/>
    <lineage>
        <taxon>Bacteria</taxon>
        <taxon>Candidatus Uhriibacteriota</taxon>
    </lineage>
</organism>
<evidence type="ECO:0000256" key="3">
    <source>
        <dbReference type="ARBA" id="ARBA00023163"/>
    </source>
</evidence>
<accession>A0A1F7UYJ5</accession>
<dbReference type="PANTHER" id="PTHR33154">
    <property type="entry name" value="TRANSCRIPTIONAL REGULATOR, ARSR FAMILY"/>
    <property type="match status" value="1"/>
</dbReference>
<dbReference type="InterPro" id="IPR001845">
    <property type="entry name" value="HTH_ArsR_DNA-bd_dom"/>
</dbReference>
<keyword evidence="1" id="KW-0805">Transcription regulation</keyword>
<feature type="domain" description="HTH arsR-type" evidence="4">
    <location>
        <begin position="1"/>
        <end position="86"/>
    </location>
</feature>
<dbReference type="Gene3D" id="1.10.10.10">
    <property type="entry name" value="Winged helix-like DNA-binding domain superfamily/Winged helix DNA-binding domain"/>
    <property type="match status" value="1"/>
</dbReference>
<dbReference type="GO" id="GO:0003700">
    <property type="term" value="F:DNA-binding transcription factor activity"/>
    <property type="evidence" value="ECO:0007669"/>
    <property type="project" value="InterPro"/>
</dbReference>
<dbReference type="PANTHER" id="PTHR33154:SF33">
    <property type="entry name" value="TRANSCRIPTIONAL REPRESSOR SDPR"/>
    <property type="match status" value="1"/>
</dbReference>
<gene>
    <name evidence="5" type="ORF">A2936_04195</name>
</gene>
<protein>
    <recommendedName>
        <fullName evidence="4">HTH arsR-type domain-containing protein</fullName>
    </recommendedName>
</protein>
<evidence type="ECO:0000313" key="6">
    <source>
        <dbReference type="Proteomes" id="UP000176846"/>
    </source>
</evidence>
<dbReference type="InterPro" id="IPR051081">
    <property type="entry name" value="HTH_MetalResp_TranReg"/>
</dbReference>
<dbReference type="SMART" id="SM00418">
    <property type="entry name" value="HTH_ARSR"/>
    <property type="match status" value="1"/>
</dbReference>
<evidence type="ECO:0000256" key="2">
    <source>
        <dbReference type="ARBA" id="ARBA00023125"/>
    </source>
</evidence>
<dbReference type="InterPro" id="IPR036390">
    <property type="entry name" value="WH_DNA-bd_sf"/>
</dbReference>
<proteinExistence type="predicted"/>
<dbReference type="CDD" id="cd00090">
    <property type="entry name" value="HTH_ARSR"/>
    <property type="match status" value="1"/>
</dbReference>
<dbReference type="Pfam" id="PF01022">
    <property type="entry name" value="HTH_5"/>
    <property type="match status" value="1"/>
</dbReference>
<keyword evidence="2" id="KW-0238">DNA-binding</keyword>
<dbReference type="PROSITE" id="PS50987">
    <property type="entry name" value="HTH_ARSR_2"/>
    <property type="match status" value="1"/>
</dbReference>
<comment type="caution">
    <text evidence="5">The sequence shown here is derived from an EMBL/GenBank/DDBJ whole genome shotgun (WGS) entry which is preliminary data.</text>
</comment>
<dbReference type="InterPro" id="IPR011991">
    <property type="entry name" value="ArsR-like_HTH"/>
</dbReference>
<name>A0A1F7UYJ5_9BACT</name>
<sequence>MRQLSKLFRVLGNERRLRILTLLERGPRTVDSIAENLKLSVKSTSKHLLRLEEAGLVGREAKGRYVYYKPKHLTMKKLLTIERLCR</sequence>
<dbReference type="EMBL" id="MGEK01000006">
    <property type="protein sequence ID" value="OGL82838.1"/>
    <property type="molecule type" value="Genomic_DNA"/>
</dbReference>
<dbReference type="InterPro" id="IPR036388">
    <property type="entry name" value="WH-like_DNA-bd_sf"/>
</dbReference>
<dbReference type="NCBIfam" id="NF033788">
    <property type="entry name" value="HTH_metalloreg"/>
    <property type="match status" value="1"/>
</dbReference>
<dbReference type="AlphaFoldDB" id="A0A1F7UYJ5"/>